<dbReference type="RefSeq" id="XP_037149994.1">
    <property type="nucleotide sequence ID" value="XM_037293916.1"/>
</dbReference>
<organism evidence="1 2">
    <name type="scientific">Letharia lupina</name>
    <dbReference type="NCBI Taxonomy" id="560253"/>
    <lineage>
        <taxon>Eukaryota</taxon>
        <taxon>Fungi</taxon>
        <taxon>Dikarya</taxon>
        <taxon>Ascomycota</taxon>
        <taxon>Pezizomycotina</taxon>
        <taxon>Lecanoromycetes</taxon>
        <taxon>OSLEUM clade</taxon>
        <taxon>Lecanoromycetidae</taxon>
        <taxon>Lecanorales</taxon>
        <taxon>Lecanorineae</taxon>
        <taxon>Parmeliaceae</taxon>
        <taxon>Letharia</taxon>
    </lineage>
</organism>
<accession>A0A8H6CBT7</accession>
<dbReference type="EMBL" id="JACCJB010000016">
    <property type="protein sequence ID" value="KAF6220559.1"/>
    <property type="molecule type" value="Genomic_DNA"/>
</dbReference>
<name>A0A8H6CBT7_9LECA</name>
<dbReference type="AlphaFoldDB" id="A0A8H6CBT7"/>
<dbReference type="Proteomes" id="UP000593566">
    <property type="component" value="Unassembled WGS sequence"/>
</dbReference>
<evidence type="ECO:0000313" key="2">
    <source>
        <dbReference type="Proteomes" id="UP000593566"/>
    </source>
</evidence>
<reference evidence="1 2" key="1">
    <citation type="journal article" date="2020" name="Genomics">
        <title>Complete, high-quality genomes from long-read metagenomic sequencing of two wolf lichen thalli reveals enigmatic genome architecture.</title>
        <authorList>
            <person name="McKenzie S.K."/>
            <person name="Walston R.F."/>
            <person name="Allen J.L."/>
        </authorList>
    </citation>
    <scope>NUCLEOTIDE SEQUENCE [LARGE SCALE GENOMIC DNA]</scope>
    <source>
        <strain evidence="1">WasteWater1</strain>
    </source>
</reference>
<dbReference type="GeneID" id="59331404"/>
<comment type="caution">
    <text evidence="1">The sequence shown here is derived from an EMBL/GenBank/DDBJ whole genome shotgun (WGS) entry which is preliminary data.</text>
</comment>
<keyword evidence="2" id="KW-1185">Reference proteome</keyword>
<gene>
    <name evidence="1" type="ORF">HO133_002992</name>
</gene>
<proteinExistence type="predicted"/>
<evidence type="ECO:0000313" key="1">
    <source>
        <dbReference type="EMBL" id="KAF6220559.1"/>
    </source>
</evidence>
<protein>
    <submittedName>
        <fullName evidence="1">Uncharacterized protein</fullName>
    </submittedName>
</protein>
<sequence length="354" mass="37014">MTGERPTVDGVKLHVVGCVVRPSLAQLVSSQLTLRMIRIARLGVGVGREAMEAALRTEATLAAEMALATERTLDLDTEATLCAEAMLLIEAWLWIAAKISTRATLWAAATLSTDAALWTDSTLCTEATLALEADIIDAMSAALAATTALFDTSDIGVVVAVDDGPFVELPPPLATLDGISGSDNVANVFWVVGIPGGAVVEAPVTQTTTPAELVVISEVVTVVVPVKSSKPGMVCRVKVMDWPLMLSVISEGPDVSNASRSEDMGGVKLPVAEADDFGGGVMVGIDRKDDVVRDVAAKAMRMLVVVLGKPSVGGADGALVAGSWLPREVEMLLINDDEREELLGFDSSCGLLEF</sequence>